<sequence>MEGYITGVVASGYLAGGAVAAARAILGAALKSGARRVLEENNPPSGMPTKDAAGVNTGYKDFSRTYETPAGPVSVEGRVSFEKGQMNVRDLDPAKVN</sequence>
<keyword evidence="1" id="KW-1133">Transmembrane helix</keyword>
<dbReference type="EMBL" id="JAATJS010000009">
    <property type="protein sequence ID" value="NIX78444.1"/>
    <property type="molecule type" value="Genomic_DNA"/>
</dbReference>
<reference evidence="2 3" key="1">
    <citation type="submission" date="2020-03" db="EMBL/GenBank/DDBJ databases">
        <title>The genome sequence of Microvirga sp. c23x22.</title>
        <authorList>
            <person name="Zhang X."/>
        </authorList>
    </citation>
    <scope>NUCLEOTIDE SEQUENCE [LARGE SCALE GENOMIC DNA]</scope>
    <source>
        <strain evidence="3">c23x22</strain>
    </source>
</reference>
<gene>
    <name evidence="2" type="ORF">HB375_17765</name>
</gene>
<evidence type="ECO:0000313" key="2">
    <source>
        <dbReference type="EMBL" id="NIX78444.1"/>
    </source>
</evidence>
<keyword evidence="1" id="KW-0812">Transmembrane</keyword>
<dbReference type="RefSeq" id="WP_167674442.1">
    <property type="nucleotide sequence ID" value="NZ_JAATJS010000009.1"/>
</dbReference>
<organism evidence="2 3">
    <name type="scientific">Microvirga terricola</name>
    <dbReference type="NCBI Taxonomy" id="2719797"/>
    <lineage>
        <taxon>Bacteria</taxon>
        <taxon>Pseudomonadati</taxon>
        <taxon>Pseudomonadota</taxon>
        <taxon>Alphaproteobacteria</taxon>
        <taxon>Hyphomicrobiales</taxon>
        <taxon>Methylobacteriaceae</taxon>
        <taxon>Microvirga</taxon>
    </lineage>
</organism>
<evidence type="ECO:0000313" key="3">
    <source>
        <dbReference type="Proteomes" id="UP000707352"/>
    </source>
</evidence>
<name>A0ABX0VF21_9HYPH</name>
<feature type="transmembrane region" description="Helical" evidence="1">
    <location>
        <begin position="6"/>
        <end position="26"/>
    </location>
</feature>
<comment type="caution">
    <text evidence="2">The sequence shown here is derived from an EMBL/GenBank/DDBJ whole genome shotgun (WGS) entry which is preliminary data.</text>
</comment>
<accession>A0ABX0VF21</accession>
<keyword evidence="1" id="KW-0472">Membrane</keyword>
<dbReference type="Proteomes" id="UP000707352">
    <property type="component" value="Unassembled WGS sequence"/>
</dbReference>
<keyword evidence="3" id="KW-1185">Reference proteome</keyword>
<proteinExistence type="predicted"/>
<protein>
    <submittedName>
        <fullName evidence="2">Uncharacterized protein</fullName>
    </submittedName>
</protein>
<evidence type="ECO:0000256" key="1">
    <source>
        <dbReference type="SAM" id="Phobius"/>
    </source>
</evidence>